<proteinExistence type="predicted"/>
<dbReference type="InterPro" id="IPR000742">
    <property type="entry name" value="EGF"/>
</dbReference>
<keyword evidence="6" id="KW-1185">Reference proteome</keyword>
<dbReference type="AlphaFoldDB" id="A0A820VY34"/>
<feature type="compositionally biased region" description="Low complexity" evidence="3">
    <location>
        <begin position="1"/>
        <end position="13"/>
    </location>
</feature>
<protein>
    <recommendedName>
        <fullName evidence="4">EGF-like domain-containing protein</fullName>
    </recommendedName>
</protein>
<keyword evidence="1 2" id="KW-1015">Disulfide bond</keyword>
<dbReference type="Gene3D" id="2.10.25.10">
    <property type="entry name" value="Laminin"/>
    <property type="match status" value="1"/>
</dbReference>
<dbReference type="InterPro" id="IPR013320">
    <property type="entry name" value="ConA-like_dom_sf"/>
</dbReference>
<dbReference type="Proteomes" id="UP000663873">
    <property type="component" value="Unassembled WGS sequence"/>
</dbReference>
<accession>A0A820VY34</accession>
<dbReference type="EMBL" id="CAJOBP010007183">
    <property type="protein sequence ID" value="CAF4509107.1"/>
    <property type="molecule type" value="Genomic_DNA"/>
</dbReference>
<comment type="caution">
    <text evidence="2">Lacks conserved residue(s) required for the propagation of feature annotation.</text>
</comment>
<dbReference type="SUPFAM" id="SSF49899">
    <property type="entry name" value="Concanavalin A-like lectins/glucanases"/>
    <property type="match status" value="1"/>
</dbReference>
<gene>
    <name evidence="5" type="ORF">UJA718_LOCUS26869</name>
</gene>
<sequence length="218" mass="24568">RQVQQVPQLPQLRPQRRHQQQRRPQRRPPQQQLPPQRQQQQQQLLRRLLQLPRQQQPPPQKTARKKIEFVLLVDAQMVVHPDENDVYLYGVTCTPSCLNGGTCIAMNTCQCVTNVWTGPYCQTPMRILWAFDNNLDDLYNNFPGVGSNGPTYSSPGITGYGTCLYLTAASSQSVTVLTPPFLNMALTSFSLLAWVKATSLHNTATGPYSDNAIFGQCQ</sequence>
<evidence type="ECO:0000259" key="4">
    <source>
        <dbReference type="PROSITE" id="PS50026"/>
    </source>
</evidence>
<keyword evidence="2" id="KW-0245">EGF-like domain</keyword>
<evidence type="ECO:0000313" key="6">
    <source>
        <dbReference type="Proteomes" id="UP000663873"/>
    </source>
</evidence>
<evidence type="ECO:0000256" key="1">
    <source>
        <dbReference type="ARBA" id="ARBA00023157"/>
    </source>
</evidence>
<reference evidence="5" key="1">
    <citation type="submission" date="2021-02" db="EMBL/GenBank/DDBJ databases">
        <authorList>
            <person name="Nowell W R."/>
        </authorList>
    </citation>
    <scope>NUCLEOTIDE SEQUENCE</scope>
</reference>
<feature type="compositionally biased region" description="Low complexity" evidence="3">
    <location>
        <begin position="28"/>
        <end position="41"/>
    </location>
</feature>
<name>A0A820VY34_9BILA</name>
<comment type="caution">
    <text evidence="5">The sequence shown here is derived from an EMBL/GenBank/DDBJ whole genome shotgun (WGS) entry which is preliminary data.</text>
</comment>
<feature type="region of interest" description="Disordered" evidence="3">
    <location>
        <begin position="1"/>
        <end position="41"/>
    </location>
</feature>
<dbReference type="PROSITE" id="PS50026">
    <property type="entry name" value="EGF_3"/>
    <property type="match status" value="1"/>
</dbReference>
<feature type="non-terminal residue" evidence="5">
    <location>
        <position position="218"/>
    </location>
</feature>
<feature type="compositionally biased region" description="Basic residues" evidence="3">
    <location>
        <begin position="14"/>
        <end position="26"/>
    </location>
</feature>
<organism evidence="5 6">
    <name type="scientific">Rotaria socialis</name>
    <dbReference type="NCBI Taxonomy" id="392032"/>
    <lineage>
        <taxon>Eukaryota</taxon>
        <taxon>Metazoa</taxon>
        <taxon>Spiralia</taxon>
        <taxon>Gnathifera</taxon>
        <taxon>Rotifera</taxon>
        <taxon>Eurotatoria</taxon>
        <taxon>Bdelloidea</taxon>
        <taxon>Philodinida</taxon>
        <taxon>Philodinidae</taxon>
        <taxon>Rotaria</taxon>
    </lineage>
</organism>
<feature type="disulfide bond" evidence="2">
    <location>
        <begin position="93"/>
        <end position="103"/>
    </location>
</feature>
<feature type="non-terminal residue" evidence="5">
    <location>
        <position position="1"/>
    </location>
</feature>
<evidence type="ECO:0000256" key="3">
    <source>
        <dbReference type="SAM" id="MobiDB-lite"/>
    </source>
</evidence>
<evidence type="ECO:0000313" key="5">
    <source>
        <dbReference type="EMBL" id="CAF4509107.1"/>
    </source>
</evidence>
<feature type="domain" description="EGF-like" evidence="4">
    <location>
        <begin position="89"/>
        <end position="122"/>
    </location>
</feature>
<evidence type="ECO:0000256" key="2">
    <source>
        <dbReference type="PROSITE-ProRule" id="PRU00076"/>
    </source>
</evidence>